<keyword evidence="10 15" id="KW-0472">Membrane</keyword>
<dbReference type="AlphaFoldDB" id="A0A1I7HZ33"/>
<organism evidence="16 17">
    <name type="scientific">Alicyclobacillus macrosporangiidus</name>
    <dbReference type="NCBI Taxonomy" id="392015"/>
    <lineage>
        <taxon>Bacteria</taxon>
        <taxon>Bacillati</taxon>
        <taxon>Bacillota</taxon>
        <taxon>Bacilli</taxon>
        <taxon>Bacillales</taxon>
        <taxon>Alicyclobacillaceae</taxon>
        <taxon>Alicyclobacillus</taxon>
    </lineage>
</organism>
<dbReference type="Pfam" id="PF01066">
    <property type="entry name" value="CDP-OH_P_transf"/>
    <property type="match status" value="1"/>
</dbReference>
<evidence type="ECO:0000256" key="6">
    <source>
        <dbReference type="ARBA" id="ARBA00022679"/>
    </source>
</evidence>
<keyword evidence="5" id="KW-0444">Lipid biosynthesis</keyword>
<dbReference type="InterPro" id="IPR000462">
    <property type="entry name" value="CDP-OH_P_trans"/>
</dbReference>
<evidence type="ECO:0000256" key="15">
    <source>
        <dbReference type="SAM" id="Phobius"/>
    </source>
</evidence>
<dbReference type="InterPro" id="IPR048254">
    <property type="entry name" value="CDP_ALCOHOL_P_TRANSF_CS"/>
</dbReference>
<dbReference type="EMBL" id="FPBV01000005">
    <property type="protein sequence ID" value="SFU65907.1"/>
    <property type="molecule type" value="Genomic_DNA"/>
</dbReference>
<dbReference type="GO" id="GO:0008444">
    <property type="term" value="F:CDP-diacylglycerol-glycerol-3-phosphate 3-phosphatidyltransferase activity"/>
    <property type="evidence" value="ECO:0007669"/>
    <property type="project" value="UniProtKB-UniRule"/>
</dbReference>
<evidence type="ECO:0000313" key="17">
    <source>
        <dbReference type="Proteomes" id="UP000183508"/>
    </source>
</evidence>
<dbReference type="Proteomes" id="UP000183508">
    <property type="component" value="Unassembled WGS sequence"/>
</dbReference>
<evidence type="ECO:0000256" key="3">
    <source>
        <dbReference type="ARBA" id="ARBA00005189"/>
    </source>
</evidence>
<keyword evidence="11" id="KW-0594">Phospholipid biosynthesis</keyword>
<comment type="pathway">
    <text evidence="3">Lipid metabolism.</text>
</comment>
<dbReference type="InterPro" id="IPR050324">
    <property type="entry name" value="CDP-alcohol_PTase-I"/>
</dbReference>
<accession>A0A1I7HZ33</accession>
<dbReference type="GO" id="GO:0016020">
    <property type="term" value="C:membrane"/>
    <property type="evidence" value="ECO:0007669"/>
    <property type="project" value="UniProtKB-SubCell"/>
</dbReference>
<evidence type="ECO:0000256" key="5">
    <source>
        <dbReference type="ARBA" id="ARBA00022516"/>
    </source>
</evidence>
<evidence type="ECO:0000256" key="1">
    <source>
        <dbReference type="ARBA" id="ARBA00003973"/>
    </source>
</evidence>
<dbReference type="EC" id="2.7.8.5" evidence="13"/>
<dbReference type="eggNOG" id="COG0558">
    <property type="taxonomic scope" value="Bacteria"/>
</dbReference>
<sequence>MNLPNTLTLFRFVLIPLYLWAFYATDSEHKVGALLILLLAGATDVLDGYLARRSGQTTQAGQLLDPLADKCMMLAVFFTLIESDRVPWLVAGLLLLRDASMILGGTFFYFQGKRAVPKANRWGKASTVCYYVTICAVMLVWPSPGVVLGLLWFTVILSYVAMLIYLVNMEIIDVHRRVL</sequence>
<evidence type="ECO:0000313" key="16">
    <source>
        <dbReference type="EMBL" id="SFU65907.1"/>
    </source>
</evidence>
<evidence type="ECO:0000256" key="12">
    <source>
        <dbReference type="ARBA" id="ARBA00023264"/>
    </source>
</evidence>
<dbReference type="OrthoDB" id="9796672at2"/>
<protein>
    <recommendedName>
        <fullName evidence="13">CDP-diacylglycerol--glycerol-3-phosphate 3-phosphatidyltransferase</fullName>
        <ecNumber evidence="13">2.7.8.5</ecNumber>
    </recommendedName>
</protein>
<keyword evidence="17" id="KW-1185">Reference proteome</keyword>
<keyword evidence="7 15" id="KW-0812">Transmembrane</keyword>
<evidence type="ECO:0000256" key="9">
    <source>
        <dbReference type="ARBA" id="ARBA00023098"/>
    </source>
</evidence>
<dbReference type="Gene3D" id="1.20.120.1760">
    <property type="match status" value="1"/>
</dbReference>
<dbReference type="GO" id="GO:0006655">
    <property type="term" value="P:phosphatidylglycerol biosynthetic process"/>
    <property type="evidence" value="ECO:0007669"/>
    <property type="project" value="UniProtKB-UniPathway"/>
</dbReference>
<evidence type="ECO:0000256" key="10">
    <source>
        <dbReference type="ARBA" id="ARBA00023136"/>
    </source>
</evidence>
<evidence type="ECO:0000256" key="8">
    <source>
        <dbReference type="ARBA" id="ARBA00022989"/>
    </source>
</evidence>
<feature type="transmembrane region" description="Helical" evidence="15">
    <location>
        <begin position="122"/>
        <end position="141"/>
    </location>
</feature>
<evidence type="ECO:0000256" key="11">
    <source>
        <dbReference type="ARBA" id="ARBA00023209"/>
    </source>
</evidence>
<feature type="transmembrane region" description="Helical" evidence="15">
    <location>
        <begin position="7"/>
        <end position="25"/>
    </location>
</feature>
<evidence type="ECO:0000256" key="4">
    <source>
        <dbReference type="ARBA" id="ARBA00010441"/>
    </source>
</evidence>
<evidence type="ECO:0000256" key="13">
    <source>
        <dbReference type="NCBIfam" id="TIGR00560"/>
    </source>
</evidence>
<dbReference type="RefSeq" id="WP_074950751.1">
    <property type="nucleotide sequence ID" value="NZ_FPBV01000005.1"/>
</dbReference>
<comment type="subcellular location">
    <subcellularLocation>
        <location evidence="2">Membrane</location>
        <topology evidence="2">Multi-pass membrane protein</topology>
    </subcellularLocation>
</comment>
<evidence type="ECO:0000256" key="2">
    <source>
        <dbReference type="ARBA" id="ARBA00004141"/>
    </source>
</evidence>
<evidence type="ECO:0000256" key="14">
    <source>
        <dbReference type="RuleBase" id="RU003750"/>
    </source>
</evidence>
<dbReference type="NCBIfam" id="TIGR00560">
    <property type="entry name" value="pgsA"/>
    <property type="match status" value="1"/>
</dbReference>
<dbReference type="PROSITE" id="PS00379">
    <property type="entry name" value="CDP_ALCOHOL_P_TRANSF"/>
    <property type="match status" value="1"/>
</dbReference>
<dbReference type="STRING" id="392015.SAMN05421543_105184"/>
<name>A0A1I7HZ33_9BACL</name>
<dbReference type="UniPathway" id="UPA00084">
    <property type="reaction ID" value="UER00503"/>
</dbReference>
<comment type="function">
    <text evidence="1">This protein catalyzes the committed step to the synthesis of the acidic phospholipids.</text>
</comment>
<keyword evidence="6 14" id="KW-0808">Transferase</keyword>
<dbReference type="PIRSF" id="PIRSF000847">
    <property type="entry name" value="Phos_ph_gly_syn"/>
    <property type="match status" value="1"/>
</dbReference>
<dbReference type="InterPro" id="IPR004570">
    <property type="entry name" value="Phosphatidylglycerol_P_synth"/>
</dbReference>
<proteinExistence type="inferred from homology"/>
<dbReference type="PANTHER" id="PTHR14269:SF11">
    <property type="entry name" value="CDP-DIACYLGLYCEROL--GLYCEROL-3-PHOSPHATE 3-PHOSPHATIDYLTRANSFERASE"/>
    <property type="match status" value="1"/>
</dbReference>
<evidence type="ECO:0000256" key="7">
    <source>
        <dbReference type="ARBA" id="ARBA00022692"/>
    </source>
</evidence>
<feature type="transmembrane region" description="Helical" evidence="15">
    <location>
        <begin position="87"/>
        <end position="110"/>
    </location>
</feature>
<keyword evidence="9" id="KW-0443">Lipid metabolism</keyword>
<dbReference type="PANTHER" id="PTHR14269">
    <property type="entry name" value="CDP-DIACYLGLYCEROL--GLYCEROL-3-PHOSPHATE 3-PHOSPHATIDYLTRANSFERASE-RELATED"/>
    <property type="match status" value="1"/>
</dbReference>
<reference evidence="17" key="1">
    <citation type="submission" date="2016-10" db="EMBL/GenBank/DDBJ databases">
        <authorList>
            <person name="Varghese N."/>
        </authorList>
    </citation>
    <scope>NUCLEOTIDE SEQUENCE [LARGE SCALE GENOMIC DNA]</scope>
    <source>
        <strain evidence="17">DSM 17980</strain>
    </source>
</reference>
<keyword evidence="8 15" id="KW-1133">Transmembrane helix</keyword>
<dbReference type="InterPro" id="IPR043130">
    <property type="entry name" value="CDP-OH_PTrfase_TM_dom"/>
</dbReference>
<gene>
    <name evidence="16" type="ORF">SAMN05421543_105184</name>
</gene>
<feature type="transmembrane region" description="Helical" evidence="15">
    <location>
        <begin position="147"/>
        <end position="167"/>
    </location>
</feature>
<keyword evidence="12" id="KW-1208">Phospholipid metabolism</keyword>
<comment type="similarity">
    <text evidence="4 14">Belongs to the CDP-alcohol phosphatidyltransferase class-I family.</text>
</comment>